<feature type="non-terminal residue" evidence="2">
    <location>
        <position position="1"/>
    </location>
</feature>
<reference evidence="2" key="1">
    <citation type="journal article" date="2014" name="Front. Microbiol.">
        <title>High frequency of phylogenetically diverse reductive dehalogenase-homologous genes in deep subseafloor sedimentary metagenomes.</title>
        <authorList>
            <person name="Kawai M."/>
            <person name="Futagami T."/>
            <person name="Toyoda A."/>
            <person name="Takaki Y."/>
            <person name="Nishi S."/>
            <person name="Hori S."/>
            <person name="Arai W."/>
            <person name="Tsubouchi T."/>
            <person name="Morono Y."/>
            <person name="Uchiyama I."/>
            <person name="Ito T."/>
            <person name="Fujiyama A."/>
            <person name="Inagaki F."/>
            <person name="Takami H."/>
        </authorList>
    </citation>
    <scope>NUCLEOTIDE SEQUENCE</scope>
    <source>
        <strain evidence="2">Expedition CK06-06</strain>
    </source>
</reference>
<feature type="coiled-coil region" evidence="1">
    <location>
        <begin position="1"/>
        <end position="73"/>
    </location>
</feature>
<dbReference type="SUPFAM" id="SSF52540">
    <property type="entry name" value="P-loop containing nucleoside triphosphate hydrolases"/>
    <property type="match status" value="1"/>
</dbReference>
<dbReference type="Gene3D" id="3.40.50.300">
    <property type="entry name" value="P-loop containing nucleotide triphosphate hydrolases"/>
    <property type="match status" value="1"/>
</dbReference>
<dbReference type="AlphaFoldDB" id="X0TDL8"/>
<dbReference type="InterPro" id="IPR027417">
    <property type="entry name" value="P-loop_NTPase"/>
</dbReference>
<protein>
    <recommendedName>
        <fullName evidence="3">RecF/RecN/SMC N-terminal domain-containing protein</fullName>
    </recommendedName>
</protein>
<dbReference type="PANTHER" id="PTHR32114">
    <property type="entry name" value="ABC TRANSPORTER ABCH.3"/>
    <property type="match status" value="1"/>
</dbReference>
<name>X0TDL8_9ZZZZ</name>
<gene>
    <name evidence="2" type="ORF">S01H1_15541</name>
</gene>
<dbReference type="EMBL" id="BARS01008112">
    <property type="protein sequence ID" value="GAF74145.1"/>
    <property type="molecule type" value="Genomic_DNA"/>
</dbReference>
<proteinExistence type="predicted"/>
<accession>X0TDL8</accession>
<evidence type="ECO:0000313" key="2">
    <source>
        <dbReference type="EMBL" id="GAF74145.1"/>
    </source>
</evidence>
<evidence type="ECO:0000256" key="1">
    <source>
        <dbReference type="SAM" id="Coils"/>
    </source>
</evidence>
<comment type="caution">
    <text evidence="2">The sequence shown here is derived from an EMBL/GenBank/DDBJ whole genome shotgun (WGS) entry which is preliminary data.</text>
</comment>
<sequence length="249" mass="29078">QEESKKSIGQLKNKKSELNNKIESMKSIEEENKKIKEELEQIRAEERKLEIEKTAFEKEIEGINKSIDYLEKEIDLKLKIKSDLERLSYLKTWIEDFFVELTQTMEKQIMLKIFYDFNQAFQEWFNCLIEDEGITARLDGVFNPIINQNGYDMDIENLSGGEKTACALAYRLALNKTINDLITEIKTKELIILDEPTDGFSSEQLDKLRTVLEQLNMKQTILVSHESKIESFVNNIIRIGKQEHASFVL</sequence>
<dbReference type="PANTHER" id="PTHR32114:SF2">
    <property type="entry name" value="ABC TRANSPORTER ABCH.3"/>
    <property type="match status" value="1"/>
</dbReference>
<evidence type="ECO:0008006" key="3">
    <source>
        <dbReference type="Google" id="ProtNLM"/>
    </source>
</evidence>
<organism evidence="2">
    <name type="scientific">marine sediment metagenome</name>
    <dbReference type="NCBI Taxonomy" id="412755"/>
    <lineage>
        <taxon>unclassified sequences</taxon>
        <taxon>metagenomes</taxon>
        <taxon>ecological metagenomes</taxon>
    </lineage>
</organism>
<keyword evidence="1" id="KW-0175">Coiled coil</keyword>